<evidence type="ECO:0000256" key="1">
    <source>
        <dbReference type="ARBA" id="ARBA00004651"/>
    </source>
</evidence>
<sequence length="408" mass="43371">MHPIVAALKHHKTAVALVALEIALTCTIVTNALFIIGDRVAGMRVNTGVADDELVWATSSGLRDGETPESAAGRAAADMAALRAMPGVKAVARVNTLPLASRNSWGTCLQLKPGDDKKSALCTVRIYAGAPGALETLGVRLVRGRGFLPQEYRAWSLFDDKPPPAAVIVSRDLAERAWPGEDPIGKPLYFGDHGKYASHVAGVIGHLLNPDLDAHGQSGQNVFLPVTAIPGGMYVLRVAPAMRDAVSRDLPAVLDRVDDQRIVTTNQVYAQTVADYFHDDRALIWLLLAVVGCLLAVSALGVAGLSSFWVQQRARQIGIRRAIGATRGDILRYFQAENFLIVTVGIAVGSVGAVGLNFWLMKRYELAHMPLAWLGGGALVLWALGQLAALGPALRAASVPPVVATRAL</sequence>
<comment type="subcellular location">
    <subcellularLocation>
        <location evidence="1">Cell membrane</location>
        <topology evidence="1">Multi-pass membrane protein</topology>
    </subcellularLocation>
</comment>
<evidence type="ECO:0000256" key="3">
    <source>
        <dbReference type="ARBA" id="ARBA00022692"/>
    </source>
</evidence>
<keyword evidence="3 7" id="KW-0812">Transmembrane</keyword>
<proteinExistence type="inferred from homology"/>
<keyword evidence="2" id="KW-1003">Cell membrane</keyword>
<dbReference type="Pfam" id="PF12704">
    <property type="entry name" value="MacB_PCD"/>
    <property type="match status" value="1"/>
</dbReference>
<keyword evidence="4 7" id="KW-1133">Transmembrane helix</keyword>
<comment type="similarity">
    <text evidence="6">Belongs to the ABC-4 integral membrane protein family.</text>
</comment>
<dbReference type="GO" id="GO:0005886">
    <property type="term" value="C:plasma membrane"/>
    <property type="evidence" value="ECO:0007669"/>
    <property type="project" value="UniProtKB-SubCell"/>
</dbReference>
<evidence type="ECO:0000256" key="7">
    <source>
        <dbReference type="SAM" id="Phobius"/>
    </source>
</evidence>
<name>A0A316IEH7_9GAMM</name>
<dbReference type="RefSeq" id="WP_109723315.1">
    <property type="nucleotide sequence ID" value="NZ_MSZV01000105.1"/>
</dbReference>
<dbReference type="InterPro" id="IPR050250">
    <property type="entry name" value="Macrolide_Exporter_MacB"/>
</dbReference>
<dbReference type="EMBL" id="QGHC01000005">
    <property type="protein sequence ID" value="PWK88713.1"/>
    <property type="molecule type" value="Genomic_DNA"/>
</dbReference>
<dbReference type="GO" id="GO:0022857">
    <property type="term" value="F:transmembrane transporter activity"/>
    <property type="evidence" value="ECO:0007669"/>
    <property type="project" value="TreeGrafter"/>
</dbReference>
<dbReference type="PANTHER" id="PTHR30572">
    <property type="entry name" value="MEMBRANE COMPONENT OF TRANSPORTER-RELATED"/>
    <property type="match status" value="1"/>
</dbReference>
<keyword evidence="11" id="KW-1185">Reference proteome</keyword>
<dbReference type="Proteomes" id="UP000245812">
    <property type="component" value="Unassembled WGS sequence"/>
</dbReference>
<reference evidence="10 11" key="1">
    <citation type="submission" date="2018-05" db="EMBL/GenBank/DDBJ databases">
        <title>Genomic Encyclopedia of Type Strains, Phase IV (KMG-IV): sequencing the most valuable type-strain genomes for metagenomic binning, comparative biology and taxonomic classification.</title>
        <authorList>
            <person name="Goeker M."/>
        </authorList>
    </citation>
    <scope>NUCLEOTIDE SEQUENCE [LARGE SCALE GENOMIC DNA]</scope>
    <source>
        <strain evidence="10 11">DSM 14263</strain>
    </source>
</reference>
<dbReference type="InterPro" id="IPR025857">
    <property type="entry name" value="MacB_PCD"/>
</dbReference>
<organism evidence="10 11">
    <name type="scientific">Fulvimonas soli</name>
    <dbReference type="NCBI Taxonomy" id="155197"/>
    <lineage>
        <taxon>Bacteria</taxon>
        <taxon>Pseudomonadati</taxon>
        <taxon>Pseudomonadota</taxon>
        <taxon>Gammaproteobacteria</taxon>
        <taxon>Lysobacterales</taxon>
        <taxon>Rhodanobacteraceae</taxon>
        <taxon>Fulvimonas</taxon>
    </lineage>
</organism>
<feature type="transmembrane region" description="Helical" evidence="7">
    <location>
        <begin position="14"/>
        <end position="36"/>
    </location>
</feature>
<feature type="transmembrane region" description="Helical" evidence="7">
    <location>
        <begin position="339"/>
        <end position="359"/>
    </location>
</feature>
<evidence type="ECO:0000259" key="9">
    <source>
        <dbReference type="Pfam" id="PF12704"/>
    </source>
</evidence>
<dbReference type="OrthoDB" id="9770036at2"/>
<feature type="domain" description="MacB-like periplasmic core" evidence="9">
    <location>
        <begin position="69"/>
        <end position="240"/>
    </location>
</feature>
<evidence type="ECO:0000256" key="5">
    <source>
        <dbReference type="ARBA" id="ARBA00023136"/>
    </source>
</evidence>
<keyword evidence="5 7" id="KW-0472">Membrane</keyword>
<dbReference type="InterPro" id="IPR003838">
    <property type="entry name" value="ABC3_permease_C"/>
</dbReference>
<evidence type="ECO:0000256" key="6">
    <source>
        <dbReference type="ARBA" id="ARBA00038076"/>
    </source>
</evidence>
<feature type="domain" description="ABC3 transporter permease C-terminal" evidence="8">
    <location>
        <begin position="290"/>
        <end position="401"/>
    </location>
</feature>
<evidence type="ECO:0000259" key="8">
    <source>
        <dbReference type="Pfam" id="PF02687"/>
    </source>
</evidence>
<evidence type="ECO:0000256" key="2">
    <source>
        <dbReference type="ARBA" id="ARBA00022475"/>
    </source>
</evidence>
<evidence type="ECO:0000313" key="11">
    <source>
        <dbReference type="Proteomes" id="UP000245812"/>
    </source>
</evidence>
<feature type="transmembrane region" description="Helical" evidence="7">
    <location>
        <begin position="371"/>
        <end position="391"/>
    </location>
</feature>
<evidence type="ECO:0000313" key="10">
    <source>
        <dbReference type="EMBL" id="PWK88713.1"/>
    </source>
</evidence>
<accession>A0A316IEH7</accession>
<evidence type="ECO:0000256" key="4">
    <source>
        <dbReference type="ARBA" id="ARBA00022989"/>
    </source>
</evidence>
<comment type="caution">
    <text evidence="10">The sequence shown here is derived from an EMBL/GenBank/DDBJ whole genome shotgun (WGS) entry which is preliminary data.</text>
</comment>
<dbReference type="Pfam" id="PF02687">
    <property type="entry name" value="FtsX"/>
    <property type="match status" value="1"/>
</dbReference>
<feature type="transmembrane region" description="Helical" evidence="7">
    <location>
        <begin position="283"/>
        <end position="305"/>
    </location>
</feature>
<gene>
    <name evidence="10" type="ORF">C7456_105247</name>
</gene>
<dbReference type="AlphaFoldDB" id="A0A316IEH7"/>
<protein>
    <submittedName>
        <fullName evidence="10">Putative ABC transport system permease protein</fullName>
    </submittedName>
</protein>
<dbReference type="PANTHER" id="PTHR30572:SF4">
    <property type="entry name" value="ABC TRANSPORTER PERMEASE YTRF"/>
    <property type="match status" value="1"/>
</dbReference>